<protein>
    <submittedName>
        <fullName evidence="1">Uncharacterized protein</fullName>
    </submittedName>
</protein>
<dbReference type="EMBL" id="CAJOBR010007730">
    <property type="protein sequence ID" value="CAF4868073.1"/>
    <property type="molecule type" value="Genomic_DNA"/>
</dbReference>
<comment type="caution">
    <text evidence="1">The sequence shown here is derived from an EMBL/GenBank/DDBJ whole genome shotgun (WGS) entry which is preliminary data.</text>
</comment>
<gene>
    <name evidence="1" type="ORF">QYT958_LOCUS28438</name>
</gene>
<sequence length="134" mass="15732">MSKSTCHSRLSSTATTPDLDVNNIELQNLIDFRNQTNTNDKRFNNINYVRHVLRKVFGSHSELLLDWLLIHFENRYEDIPLIKQVILQCCTCLIGLGVLRIEENNSDSELFQVRKEFLLRLGREENSENFCFLN</sequence>
<accession>A0A821T1Z2</accession>
<organism evidence="1 2">
    <name type="scientific">Rotaria socialis</name>
    <dbReference type="NCBI Taxonomy" id="392032"/>
    <lineage>
        <taxon>Eukaryota</taxon>
        <taxon>Metazoa</taxon>
        <taxon>Spiralia</taxon>
        <taxon>Gnathifera</taxon>
        <taxon>Rotifera</taxon>
        <taxon>Eurotatoria</taxon>
        <taxon>Bdelloidea</taxon>
        <taxon>Philodinida</taxon>
        <taxon>Philodinidae</taxon>
        <taxon>Rotaria</taxon>
    </lineage>
</organism>
<name>A0A821T1Z2_9BILA</name>
<reference evidence="1" key="1">
    <citation type="submission" date="2021-02" db="EMBL/GenBank/DDBJ databases">
        <authorList>
            <person name="Nowell W R."/>
        </authorList>
    </citation>
    <scope>NUCLEOTIDE SEQUENCE</scope>
</reference>
<dbReference type="Proteomes" id="UP000663848">
    <property type="component" value="Unassembled WGS sequence"/>
</dbReference>
<dbReference type="AlphaFoldDB" id="A0A821T1Z2"/>
<evidence type="ECO:0000313" key="1">
    <source>
        <dbReference type="EMBL" id="CAF4868073.1"/>
    </source>
</evidence>
<proteinExistence type="predicted"/>
<evidence type="ECO:0000313" key="2">
    <source>
        <dbReference type="Proteomes" id="UP000663848"/>
    </source>
</evidence>